<sequence>MTKQALLMWSIKEAIPFTMVNSGSQGYINDQVLVVGASSVSPPSSFQIKREVLVLLWFAMSYAGLSKTALPPLLATGGGTLACRAHT</sequence>
<evidence type="ECO:0000313" key="1">
    <source>
        <dbReference type="EnsemblPlants" id="OGLUM07G25270.3"/>
    </source>
</evidence>
<dbReference type="EnsemblPlants" id="OGLUM07G25270.3">
    <property type="protein sequence ID" value="OGLUM07G25270.3"/>
    <property type="gene ID" value="OGLUM07G25270"/>
</dbReference>
<dbReference type="HOGENOM" id="CLU_2487071_0_0_1"/>
<keyword evidence="2" id="KW-1185">Reference proteome</keyword>
<dbReference type="Gramene" id="OGLUM07G25270.3">
    <property type="protein sequence ID" value="OGLUM07G25270.3"/>
    <property type="gene ID" value="OGLUM07G25270"/>
</dbReference>
<evidence type="ECO:0000313" key="2">
    <source>
        <dbReference type="Proteomes" id="UP000026961"/>
    </source>
</evidence>
<organism evidence="1">
    <name type="scientific">Oryza glumipatula</name>
    <dbReference type="NCBI Taxonomy" id="40148"/>
    <lineage>
        <taxon>Eukaryota</taxon>
        <taxon>Viridiplantae</taxon>
        <taxon>Streptophyta</taxon>
        <taxon>Embryophyta</taxon>
        <taxon>Tracheophyta</taxon>
        <taxon>Spermatophyta</taxon>
        <taxon>Magnoliopsida</taxon>
        <taxon>Liliopsida</taxon>
        <taxon>Poales</taxon>
        <taxon>Poaceae</taxon>
        <taxon>BOP clade</taxon>
        <taxon>Oryzoideae</taxon>
        <taxon>Oryzeae</taxon>
        <taxon>Oryzinae</taxon>
        <taxon>Oryza</taxon>
    </lineage>
</organism>
<reference evidence="1" key="2">
    <citation type="submission" date="2018-05" db="EMBL/GenBank/DDBJ databases">
        <title>OgluRS3 (Oryza glumaepatula Reference Sequence Version 3).</title>
        <authorList>
            <person name="Zhang J."/>
            <person name="Kudrna D."/>
            <person name="Lee S."/>
            <person name="Talag J."/>
            <person name="Welchert J."/>
            <person name="Wing R.A."/>
        </authorList>
    </citation>
    <scope>NUCLEOTIDE SEQUENCE [LARGE SCALE GENOMIC DNA]</scope>
</reference>
<protein>
    <submittedName>
        <fullName evidence="1">Uncharacterized protein</fullName>
    </submittedName>
</protein>
<proteinExistence type="predicted"/>
<dbReference type="Proteomes" id="UP000026961">
    <property type="component" value="Chromosome 7"/>
</dbReference>
<accession>A0A0E0ANV1</accession>
<reference evidence="1" key="1">
    <citation type="submission" date="2015-04" db="UniProtKB">
        <authorList>
            <consortium name="EnsemblPlants"/>
        </authorList>
    </citation>
    <scope>IDENTIFICATION</scope>
</reference>
<name>A0A0E0ANV1_9ORYZ</name>
<dbReference type="AlphaFoldDB" id="A0A0E0ANV1"/>